<name>A0A0H2R9S0_9AGAM</name>
<keyword evidence="3" id="KW-1185">Reference proteome</keyword>
<sequence length="158" mass="17782">MKMSDVKGIKVIPPLSPEPHNNEFETRRRRRTHKFRTQFSTTSTTSKSQLSTQGHSQASVERWTLRMRLVNLEDRHWKADAIDIFKPSYAAPGRLPFGRDHEGNLFDIDSHRGSCSNTAVRRGQATSTIRVLDSAASSSSVGRTSRCPTNRAQTTHSC</sequence>
<evidence type="ECO:0000256" key="1">
    <source>
        <dbReference type="SAM" id="MobiDB-lite"/>
    </source>
</evidence>
<dbReference type="InParanoid" id="A0A0H2R9S0"/>
<gene>
    <name evidence="2" type="ORF">SCHPADRAFT_603322</name>
</gene>
<feature type="region of interest" description="Disordered" evidence="1">
    <location>
        <begin position="1"/>
        <end position="56"/>
    </location>
</feature>
<protein>
    <submittedName>
        <fullName evidence="2">Uncharacterized protein</fullName>
    </submittedName>
</protein>
<feature type="compositionally biased region" description="Polar residues" evidence="1">
    <location>
        <begin position="141"/>
        <end position="158"/>
    </location>
</feature>
<evidence type="ECO:0000313" key="2">
    <source>
        <dbReference type="EMBL" id="KLO08589.1"/>
    </source>
</evidence>
<reference evidence="2 3" key="1">
    <citation type="submission" date="2015-04" db="EMBL/GenBank/DDBJ databases">
        <title>Complete genome sequence of Schizopora paradoxa KUC8140, a cosmopolitan wood degrader in East Asia.</title>
        <authorList>
            <consortium name="DOE Joint Genome Institute"/>
            <person name="Min B."/>
            <person name="Park H."/>
            <person name="Jang Y."/>
            <person name="Kim J.-J."/>
            <person name="Kim K.H."/>
            <person name="Pangilinan J."/>
            <person name="Lipzen A."/>
            <person name="Riley R."/>
            <person name="Grigoriev I.V."/>
            <person name="Spatafora J.W."/>
            <person name="Choi I.-G."/>
        </authorList>
    </citation>
    <scope>NUCLEOTIDE SEQUENCE [LARGE SCALE GENOMIC DNA]</scope>
    <source>
        <strain evidence="2 3">KUC8140</strain>
    </source>
</reference>
<feature type="compositionally biased region" description="Low complexity" evidence="1">
    <location>
        <begin position="37"/>
        <end position="53"/>
    </location>
</feature>
<accession>A0A0H2R9S0</accession>
<organism evidence="2 3">
    <name type="scientific">Schizopora paradoxa</name>
    <dbReference type="NCBI Taxonomy" id="27342"/>
    <lineage>
        <taxon>Eukaryota</taxon>
        <taxon>Fungi</taxon>
        <taxon>Dikarya</taxon>
        <taxon>Basidiomycota</taxon>
        <taxon>Agaricomycotina</taxon>
        <taxon>Agaricomycetes</taxon>
        <taxon>Hymenochaetales</taxon>
        <taxon>Schizoporaceae</taxon>
        <taxon>Schizopora</taxon>
    </lineage>
</organism>
<feature type="region of interest" description="Disordered" evidence="1">
    <location>
        <begin position="137"/>
        <end position="158"/>
    </location>
</feature>
<dbReference type="AlphaFoldDB" id="A0A0H2R9S0"/>
<dbReference type="Proteomes" id="UP000053477">
    <property type="component" value="Unassembled WGS sequence"/>
</dbReference>
<evidence type="ECO:0000313" key="3">
    <source>
        <dbReference type="Proteomes" id="UP000053477"/>
    </source>
</evidence>
<proteinExistence type="predicted"/>
<feature type="compositionally biased region" description="Basic residues" evidence="1">
    <location>
        <begin position="27"/>
        <end position="36"/>
    </location>
</feature>
<dbReference type="EMBL" id="KQ086086">
    <property type="protein sequence ID" value="KLO08589.1"/>
    <property type="molecule type" value="Genomic_DNA"/>
</dbReference>